<reference evidence="3 4" key="1">
    <citation type="journal article" date="2021" name="Sci. Rep.">
        <title>Genome sequencing of the multicellular alga Astrephomene provides insights into convergent evolution of germ-soma differentiation.</title>
        <authorList>
            <person name="Yamashita S."/>
            <person name="Yamamoto K."/>
            <person name="Matsuzaki R."/>
            <person name="Suzuki S."/>
            <person name="Yamaguchi H."/>
            <person name="Hirooka S."/>
            <person name="Minakuchi Y."/>
            <person name="Miyagishima S."/>
            <person name="Kawachi M."/>
            <person name="Toyoda A."/>
            <person name="Nozaki H."/>
        </authorList>
    </citation>
    <scope>NUCLEOTIDE SEQUENCE [LARGE SCALE GENOMIC DNA]</scope>
    <source>
        <strain evidence="3 4">NIES-4017</strain>
    </source>
</reference>
<evidence type="ECO:0000313" key="3">
    <source>
        <dbReference type="EMBL" id="GFR42373.1"/>
    </source>
</evidence>
<feature type="region of interest" description="Disordered" evidence="1">
    <location>
        <begin position="228"/>
        <end position="252"/>
    </location>
</feature>
<dbReference type="EMBL" id="BMAR01000003">
    <property type="protein sequence ID" value="GFR42373.1"/>
    <property type="molecule type" value="Genomic_DNA"/>
</dbReference>
<keyword evidence="2" id="KW-0472">Membrane</keyword>
<keyword evidence="2" id="KW-0812">Transmembrane</keyword>
<keyword evidence="2" id="KW-1133">Transmembrane helix</keyword>
<proteinExistence type="predicted"/>
<feature type="compositionally biased region" description="Pro residues" evidence="1">
    <location>
        <begin position="313"/>
        <end position="322"/>
    </location>
</feature>
<name>A0AAD3DIX0_9CHLO</name>
<protein>
    <submittedName>
        <fullName evidence="3">Uncharacterized protein</fullName>
    </submittedName>
</protein>
<gene>
    <name evidence="3" type="ORF">Agub_g3029</name>
</gene>
<comment type="caution">
    <text evidence="3">The sequence shown here is derived from an EMBL/GenBank/DDBJ whole genome shotgun (WGS) entry which is preliminary data.</text>
</comment>
<evidence type="ECO:0000256" key="2">
    <source>
        <dbReference type="SAM" id="Phobius"/>
    </source>
</evidence>
<keyword evidence="4" id="KW-1185">Reference proteome</keyword>
<feature type="transmembrane region" description="Helical" evidence="2">
    <location>
        <begin position="63"/>
        <end position="87"/>
    </location>
</feature>
<organism evidence="3 4">
    <name type="scientific">Astrephomene gubernaculifera</name>
    <dbReference type="NCBI Taxonomy" id="47775"/>
    <lineage>
        <taxon>Eukaryota</taxon>
        <taxon>Viridiplantae</taxon>
        <taxon>Chlorophyta</taxon>
        <taxon>core chlorophytes</taxon>
        <taxon>Chlorophyceae</taxon>
        <taxon>CS clade</taxon>
        <taxon>Chlamydomonadales</taxon>
        <taxon>Astrephomenaceae</taxon>
        <taxon>Astrephomene</taxon>
    </lineage>
</organism>
<sequence length="336" mass="34829">MWWYLPMVLHCGSAAFATAWGCTAYWLAARTHWLHLHPDSPAPPPDVLASHHGGAGGAGGSPAAAAASAAALGVLAGCSAALLLGFLSSLLANIAEGLFLCCAHDRDSGAVTWRELHRLCAELPCCAEAREAAAGTAGLGMLDSSVHNVSLHGGLGVGGGISYGYAVPPLASSQQQQYVPYGYQVVPAPQPLPPLPYGASQLQHHHHLHQYPAHAAAPGGAAATFSTPHAQLGQPVGGYSSQQRGQPQQQGYGAGGGFWGWLRSPRSSLGGGGLYGMPVGAGRAGDRYRNDRPQYPPPAVLSPPYSEQRYPIRPAPPPPPQPTTFMPFFGSPSRHG</sequence>
<accession>A0AAD3DIX0</accession>
<feature type="region of interest" description="Disordered" evidence="1">
    <location>
        <begin position="284"/>
        <end position="336"/>
    </location>
</feature>
<dbReference type="Proteomes" id="UP001054857">
    <property type="component" value="Unassembled WGS sequence"/>
</dbReference>
<feature type="compositionally biased region" description="Low complexity" evidence="1">
    <location>
        <begin position="237"/>
        <end position="251"/>
    </location>
</feature>
<dbReference type="AlphaFoldDB" id="A0AAD3DIX0"/>
<evidence type="ECO:0000313" key="4">
    <source>
        <dbReference type="Proteomes" id="UP001054857"/>
    </source>
</evidence>
<evidence type="ECO:0000256" key="1">
    <source>
        <dbReference type="SAM" id="MobiDB-lite"/>
    </source>
</evidence>